<evidence type="ECO:0000256" key="3">
    <source>
        <dbReference type="ARBA" id="ARBA00022692"/>
    </source>
</evidence>
<evidence type="ECO:0000259" key="7">
    <source>
        <dbReference type="Pfam" id="PF00892"/>
    </source>
</evidence>
<keyword evidence="4 6" id="KW-1133">Transmembrane helix</keyword>
<comment type="caution">
    <text evidence="8">The sequence shown here is derived from an EMBL/GenBank/DDBJ whole genome shotgun (WGS) entry which is preliminary data.</text>
</comment>
<feature type="transmembrane region" description="Helical" evidence="6">
    <location>
        <begin position="98"/>
        <end position="119"/>
    </location>
</feature>
<feature type="transmembrane region" description="Helical" evidence="6">
    <location>
        <begin position="276"/>
        <end position="293"/>
    </location>
</feature>
<evidence type="ECO:0000313" key="9">
    <source>
        <dbReference type="Proteomes" id="UP000731907"/>
    </source>
</evidence>
<feature type="transmembrane region" description="Helical" evidence="6">
    <location>
        <begin position="191"/>
        <end position="213"/>
    </location>
</feature>
<feature type="transmembrane region" description="Helical" evidence="6">
    <location>
        <begin position="249"/>
        <end position="270"/>
    </location>
</feature>
<proteinExistence type="inferred from homology"/>
<sequence>MARRDRLDAFGVSALFGVTLLLAFNQIIVKWVNAGLQPVFFAGARSALAILFVGGWLVWRGRPPVLRRDHILPGLLIGTVFAAEFLCLFLALDLTAVSRASVIFYSMPVWFALMAHVALPGERITRLRGIGLALAFGGTALAILSRSGAAGLEGGSLAGDLLALGGALGWAATAMVARASRLRDIGAEMQLFWMVLVSAPILLLAAPLFGPLIRDLEPLHIVGLVFQSSIVVAGGFIGWLWLLSVYPAATVASFSFLTPVLAIFLGWMFLGESVTPSLVASAALVGAGIVLINRR</sequence>
<feature type="transmembrane region" description="Helical" evidence="6">
    <location>
        <begin position="71"/>
        <end position="92"/>
    </location>
</feature>
<dbReference type="Pfam" id="PF00892">
    <property type="entry name" value="EamA"/>
    <property type="match status" value="2"/>
</dbReference>
<dbReference type="RefSeq" id="WP_161762593.1">
    <property type="nucleotide sequence ID" value="NZ_JAAATX020000007.1"/>
</dbReference>
<evidence type="ECO:0000256" key="2">
    <source>
        <dbReference type="ARBA" id="ARBA00007362"/>
    </source>
</evidence>
<feature type="domain" description="EamA" evidence="7">
    <location>
        <begin position="10"/>
        <end position="143"/>
    </location>
</feature>
<dbReference type="EMBL" id="JAAATX020000007">
    <property type="protein sequence ID" value="MBU9698478.1"/>
    <property type="molecule type" value="Genomic_DNA"/>
</dbReference>
<dbReference type="InterPro" id="IPR037185">
    <property type="entry name" value="EmrE-like"/>
</dbReference>
<accession>A0ABS6J4H3</accession>
<feature type="domain" description="EamA" evidence="7">
    <location>
        <begin position="158"/>
        <end position="293"/>
    </location>
</feature>
<feature type="transmembrane region" description="Helical" evidence="6">
    <location>
        <begin position="131"/>
        <end position="149"/>
    </location>
</feature>
<dbReference type="SUPFAM" id="SSF103481">
    <property type="entry name" value="Multidrug resistance efflux transporter EmrE"/>
    <property type="match status" value="2"/>
</dbReference>
<evidence type="ECO:0000256" key="4">
    <source>
        <dbReference type="ARBA" id="ARBA00022989"/>
    </source>
</evidence>
<gene>
    <name evidence="8" type="ORF">GU927_011535</name>
</gene>
<reference evidence="8 9" key="1">
    <citation type="submission" date="2021-06" db="EMBL/GenBank/DDBJ databases">
        <title>Rhodobacteraceae bacterium strain HSP-20.</title>
        <authorList>
            <person name="Chen W.-M."/>
        </authorList>
    </citation>
    <scope>NUCLEOTIDE SEQUENCE [LARGE SCALE GENOMIC DNA]</scope>
    <source>
        <strain evidence="8 9">HSP-20</strain>
    </source>
</reference>
<name>A0ABS6J4H3_9RHOB</name>
<keyword evidence="5 6" id="KW-0472">Membrane</keyword>
<dbReference type="Proteomes" id="UP000731907">
    <property type="component" value="Unassembled WGS sequence"/>
</dbReference>
<dbReference type="InterPro" id="IPR050638">
    <property type="entry name" value="AA-Vitamin_Transporters"/>
</dbReference>
<keyword evidence="3 6" id="KW-0812">Transmembrane</keyword>
<comment type="similarity">
    <text evidence="2">Belongs to the EamA transporter family.</text>
</comment>
<feature type="transmembrane region" description="Helical" evidence="6">
    <location>
        <begin position="40"/>
        <end position="59"/>
    </location>
</feature>
<evidence type="ECO:0000256" key="1">
    <source>
        <dbReference type="ARBA" id="ARBA00004141"/>
    </source>
</evidence>
<dbReference type="InterPro" id="IPR000620">
    <property type="entry name" value="EamA_dom"/>
</dbReference>
<organism evidence="8 9">
    <name type="scientific">Paragemmobacter amnigenus</name>
    <dbReference type="NCBI Taxonomy" id="2852097"/>
    <lineage>
        <taxon>Bacteria</taxon>
        <taxon>Pseudomonadati</taxon>
        <taxon>Pseudomonadota</taxon>
        <taxon>Alphaproteobacteria</taxon>
        <taxon>Rhodobacterales</taxon>
        <taxon>Paracoccaceae</taxon>
        <taxon>Paragemmobacter</taxon>
    </lineage>
</organism>
<dbReference type="PANTHER" id="PTHR32322:SF2">
    <property type="entry name" value="EAMA DOMAIN-CONTAINING PROTEIN"/>
    <property type="match status" value="1"/>
</dbReference>
<feature type="transmembrane region" description="Helical" evidence="6">
    <location>
        <begin position="219"/>
        <end position="242"/>
    </location>
</feature>
<feature type="transmembrane region" description="Helical" evidence="6">
    <location>
        <begin position="7"/>
        <end position="28"/>
    </location>
</feature>
<comment type="subcellular location">
    <subcellularLocation>
        <location evidence="1">Membrane</location>
        <topology evidence="1">Multi-pass membrane protein</topology>
    </subcellularLocation>
</comment>
<protein>
    <submittedName>
        <fullName evidence="8">DMT family transporter</fullName>
    </submittedName>
</protein>
<feature type="transmembrane region" description="Helical" evidence="6">
    <location>
        <begin position="161"/>
        <end position="179"/>
    </location>
</feature>
<evidence type="ECO:0000256" key="5">
    <source>
        <dbReference type="ARBA" id="ARBA00023136"/>
    </source>
</evidence>
<evidence type="ECO:0000256" key="6">
    <source>
        <dbReference type="SAM" id="Phobius"/>
    </source>
</evidence>
<keyword evidence="9" id="KW-1185">Reference proteome</keyword>
<dbReference type="PANTHER" id="PTHR32322">
    <property type="entry name" value="INNER MEMBRANE TRANSPORTER"/>
    <property type="match status" value="1"/>
</dbReference>
<evidence type="ECO:0000313" key="8">
    <source>
        <dbReference type="EMBL" id="MBU9698478.1"/>
    </source>
</evidence>